<reference evidence="1" key="1">
    <citation type="submission" date="2014-09" db="EMBL/GenBank/DDBJ databases">
        <authorList>
            <person name="Magalhaes I.L.F."/>
            <person name="Oliveira U."/>
            <person name="Santos F.R."/>
            <person name="Vidigal T.H.D.A."/>
            <person name="Brescovit A.D."/>
            <person name="Santos A.J."/>
        </authorList>
    </citation>
    <scope>NUCLEOTIDE SEQUENCE</scope>
    <source>
        <tissue evidence="1">Shoot tissue taken approximately 20 cm above the soil surface</tissue>
    </source>
</reference>
<proteinExistence type="predicted"/>
<name>A0A0A9AZP7_ARUDO</name>
<organism evidence="1">
    <name type="scientific">Arundo donax</name>
    <name type="common">Giant reed</name>
    <name type="synonym">Donax arundinaceus</name>
    <dbReference type="NCBI Taxonomy" id="35708"/>
    <lineage>
        <taxon>Eukaryota</taxon>
        <taxon>Viridiplantae</taxon>
        <taxon>Streptophyta</taxon>
        <taxon>Embryophyta</taxon>
        <taxon>Tracheophyta</taxon>
        <taxon>Spermatophyta</taxon>
        <taxon>Magnoliopsida</taxon>
        <taxon>Liliopsida</taxon>
        <taxon>Poales</taxon>
        <taxon>Poaceae</taxon>
        <taxon>PACMAD clade</taxon>
        <taxon>Arundinoideae</taxon>
        <taxon>Arundineae</taxon>
        <taxon>Arundo</taxon>
    </lineage>
</organism>
<reference evidence="1" key="2">
    <citation type="journal article" date="2015" name="Data Brief">
        <title>Shoot transcriptome of the giant reed, Arundo donax.</title>
        <authorList>
            <person name="Barrero R.A."/>
            <person name="Guerrero F.D."/>
            <person name="Moolhuijzen P."/>
            <person name="Goolsby J.A."/>
            <person name="Tidwell J."/>
            <person name="Bellgard S.E."/>
            <person name="Bellgard M.I."/>
        </authorList>
    </citation>
    <scope>NUCLEOTIDE SEQUENCE</scope>
    <source>
        <tissue evidence="1">Shoot tissue taken approximately 20 cm above the soil surface</tissue>
    </source>
</reference>
<evidence type="ECO:0008006" key="2">
    <source>
        <dbReference type="Google" id="ProtNLM"/>
    </source>
</evidence>
<evidence type="ECO:0000313" key="1">
    <source>
        <dbReference type="EMBL" id="JAD57199.1"/>
    </source>
</evidence>
<accession>A0A0A9AZP7</accession>
<sequence>MRNILLDIASSGFYSFWFLFSCSGFGGVSSSCSGGGELDCITGAGA</sequence>
<dbReference type="EMBL" id="GBRH01240696">
    <property type="protein sequence ID" value="JAD57199.1"/>
    <property type="molecule type" value="Transcribed_RNA"/>
</dbReference>
<dbReference type="AlphaFoldDB" id="A0A0A9AZP7"/>
<dbReference type="PROSITE" id="PS51257">
    <property type="entry name" value="PROKAR_LIPOPROTEIN"/>
    <property type="match status" value="1"/>
</dbReference>
<protein>
    <recommendedName>
        <fullName evidence="2">Lipoprotein</fullName>
    </recommendedName>
</protein>